<dbReference type="CDD" id="cd01029">
    <property type="entry name" value="TOPRIM_primases"/>
    <property type="match status" value="1"/>
</dbReference>
<dbReference type="EMBL" id="SHMC01000003">
    <property type="protein sequence ID" value="TAA25416.1"/>
    <property type="molecule type" value="Genomic_DNA"/>
</dbReference>
<dbReference type="InterPro" id="IPR034154">
    <property type="entry name" value="TOPRIM_DnaG/twinkle"/>
</dbReference>
<dbReference type="GO" id="GO:0004386">
    <property type="term" value="F:helicase activity"/>
    <property type="evidence" value="ECO:0007669"/>
    <property type="project" value="InterPro"/>
</dbReference>
<dbReference type="Pfam" id="PF23639">
    <property type="entry name" value="DUF7146"/>
    <property type="match status" value="1"/>
</dbReference>
<protein>
    <recommendedName>
        <fullName evidence="6">DNA primase</fullName>
    </recommendedName>
</protein>
<evidence type="ECO:0000313" key="5">
    <source>
        <dbReference type="Proteomes" id="UP000292627"/>
    </source>
</evidence>
<dbReference type="RefSeq" id="WP_130551051.1">
    <property type="nucleotide sequence ID" value="NZ_SHLZ01000012.1"/>
</dbReference>
<dbReference type="GO" id="GO:0008270">
    <property type="term" value="F:zinc ion binding"/>
    <property type="evidence" value="ECO:0007669"/>
    <property type="project" value="InterPro"/>
</dbReference>
<comment type="caution">
    <text evidence="4">The sequence shown here is derived from an EMBL/GenBank/DDBJ whole genome shotgun (WGS) entry which is preliminary data.</text>
</comment>
<dbReference type="AlphaFoldDB" id="A0A4V2HD28"/>
<sequence>MARGKWKSILPLLGIPANVLDGKHHRCPANGEGDDRFRFADRNGSGNFFCSCTAGKSGGIGLLMCCRGLTYAEAAKEVERVAGNAPATPPADVEEAKAKAQARIKRIAQASSTPSPKDDVGEYLAGRGLALPPQGLAVAPLDYYENGRSQGNYPTMVASIRGVDGKVQTLHLTYLQGGKKAPVRCPRKIVSGYEPGSAIRLFPAAEHLGVAEGIETALAANQLFDLPTWALANEGNLRRFRPPPETKRVSIFADRDPSFAGQAAAYSLAQDLTRAGVECDVFVPPLLGKSDWNDVLLERRAAA</sequence>
<name>A0A4V2HD28_9GAMM</name>
<proteinExistence type="predicted"/>
<dbReference type="InterPro" id="IPR006171">
    <property type="entry name" value="TOPRIM_dom"/>
</dbReference>
<organism evidence="4 5">
    <name type="scientific">Pseudoxanthomonas winnipegensis</name>
    <dbReference type="NCBI Taxonomy" id="2480810"/>
    <lineage>
        <taxon>Bacteria</taxon>
        <taxon>Pseudomonadati</taxon>
        <taxon>Pseudomonadota</taxon>
        <taxon>Gammaproteobacteria</taxon>
        <taxon>Lysobacterales</taxon>
        <taxon>Lysobacteraceae</taxon>
        <taxon>Pseudoxanthomonas</taxon>
    </lineage>
</organism>
<dbReference type="InterPro" id="IPR013237">
    <property type="entry name" value="Phage_T7_Gp4_N"/>
</dbReference>
<evidence type="ECO:0000259" key="1">
    <source>
        <dbReference type="Pfam" id="PF08273"/>
    </source>
</evidence>
<feature type="domain" description="DUF7146" evidence="3">
    <location>
        <begin position="99"/>
        <end position="200"/>
    </location>
</feature>
<feature type="domain" description="DNA primase/helicase Gp4 N-terminal Bacteriophage T7-like" evidence="1">
    <location>
        <begin position="22"/>
        <end position="55"/>
    </location>
</feature>
<accession>A0A4V2HD28</accession>
<dbReference type="Proteomes" id="UP000292627">
    <property type="component" value="Unassembled WGS sequence"/>
</dbReference>
<dbReference type="SUPFAM" id="SSF57783">
    <property type="entry name" value="Zinc beta-ribbon"/>
    <property type="match status" value="1"/>
</dbReference>
<evidence type="ECO:0000259" key="3">
    <source>
        <dbReference type="Pfam" id="PF23639"/>
    </source>
</evidence>
<reference evidence="4 5" key="1">
    <citation type="submission" date="2019-02" db="EMBL/GenBank/DDBJ databases">
        <title>WGS of Pseudoxanthomonas species novum from clinical isolates.</title>
        <authorList>
            <person name="Bernier A.-M."/>
            <person name="Bernard K."/>
            <person name="Vachon A."/>
        </authorList>
    </citation>
    <scope>NUCLEOTIDE SEQUENCE [LARGE SCALE GENOMIC DNA]</scope>
    <source>
        <strain evidence="4 5">NML171200</strain>
    </source>
</reference>
<feature type="domain" description="Toprim" evidence="2">
    <location>
        <begin position="208"/>
        <end position="299"/>
    </location>
</feature>
<evidence type="ECO:0008006" key="6">
    <source>
        <dbReference type="Google" id="ProtNLM"/>
    </source>
</evidence>
<dbReference type="OrthoDB" id="784829at2"/>
<dbReference type="Pfam" id="PF13362">
    <property type="entry name" value="Toprim_3"/>
    <property type="match status" value="1"/>
</dbReference>
<dbReference type="Pfam" id="PF08273">
    <property type="entry name" value="Zn_Ribbon_Prim"/>
    <property type="match status" value="1"/>
</dbReference>
<evidence type="ECO:0000259" key="2">
    <source>
        <dbReference type="Pfam" id="PF13362"/>
    </source>
</evidence>
<gene>
    <name evidence="4" type="ORF">EA660_08120</name>
</gene>
<evidence type="ECO:0000313" key="4">
    <source>
        <dbReference type="EMBL" id="TAA25416.1"/>
    </source>
</evidence>
<dbReference type="InterPro" id="IPR055570">
    <property type="entry name" value="DUF7146"/>
</dbReference>